<gene>
    <name evidence="1" type="ORF">DDY73_01800</name>
</gene>
<name>A0A354LZM5_9BACT</name>
<organism evidence="1 2">
    <name type="scientific">Coprobacter fastidiosus</name>
    <dbReference type="NCBI Taxonomy" id="1099853"/>
    <lineage>
        <taxon>Bacteria</taxon>
        <taxon>Pseudomonadati</taxon>
        <taxon>Bacteroidota</taxon>
        <taxon>Bacteroidia</taxon>
        <taxon>Bacteroidales</taxon>
        <taxon>Barnesiellaceae</taxon>
        <taxon>Coprobacter</taxon>
    </lineage>
</organism>
<dbReference type="EMBL" id="DNWC01000026">
    <property type="protein sequence ID" value="HBJ07714.1"/>
    <property type="molecule type" value="Genomic_DNA"/>
</dbReference>
<evidence type="ECO:0000313" key="2">
    <source>
        <dbReference type="Proteomes" id="UP000262954"/>
    </source>
</evidence>
<dbReference type="Proteomes" id="UP000262954">
    <property type="component" value="Unassembled WGS sequence"/>
</dbReference>
<protein>
    <recommendedName>
        <fullName evidence="3">Capsule assembly Wzi family protein</fullName>
    </recommendedName>
</protein>
<comment type="caution">
    <text evidence="1">The sequence shown here is derived from an EMBL/GenBank/DDBJ whole genome shotgun (WGS) entry which is preliminary data.</text>
</comment>
<proteinExistence type="predicted"/>
<reference evidence="1 2" key="1">
    <citation type="journal article" date="2018" name="Nat. Biotechnol.">
        <title>A standardized bacterial taxonomy based on genome phylogeny substantially revises the tree of life.</title>
        <authorList>
            <person name="Parks D.H."/>
            <person name="Chuvochina M."/>
            <person name="Waite D.W."/>
            <person name="Rinke C."/>
            <person name="Skarshewski A."/>
            <person name="Chaumeil P.A."/>
            <person name="Hugenholtz P."/>
        </authorList>
    </citation>
    <scope>NUCLEOTIDE SEQUENCE [LARGE SCALE GENOMIC DNA]</scope>
    <source>
        <strain evidence="1">UBA11482</strain>
    </source>
</reference>
<dbReference type="InterPro" id="IPR038636">
    <property type="entry name" value="Wzi_sf"/>
</dbReference>
<dbReference type="AlphaFoldDB" id="A0A354LZM5"/>
<evidence type="ECO:0000313" key="1">
    <source>
        <dbReference type="EMBL" id="HBJ07714.1"/>
    </source>
</evidence>
<accession>A0A354LZM5</accession>
<dbReference type="Gene3D" id="2.40.160.130">
    <property type="entry name" value="Capsule assembly protein Wzi"/>
    <property type="match status" value="1"/>
</dbReference>
<evidence type="ECO:0008006" key="3">
    <source>
        <dbReference type="Google" id="ProtNLM"/>
    </source>
</evidence>
<sequence>MLKKIIILFLLVFFGSIYSIIHAQFTLQYSAETNIITGNGEFTPFYLMNNRGGVISFTPNNGYLRAGVSKKIDNDKRFSYGFGIDLIGSYNNDATIYLQQLYGEIKYRCLGLMIGSKEQYSLMRDRELSSGSMVWSGNSRPIPQVSVGIPHFVNFPGTNGWMQIKGEISYGIFVDDAYQKEHKGEGKPYSKHVLYHRKYLILKFEKEKPFYGSIGIDMAAQFGGTIYDNPNFKTSITKFPSGIKSFFKVFVPLSGGNDSPLIDQVNVTGNHLGSYLLEIGYRKKNWHAKLYHERYFDDHSGMIFKNKWDGLWGIEYRTIKKKPITGAVFEIMNSKDQSGPFLFDKIEELPLKTSGADFYYGHMAYNGWTHRGHTMGTPFIASPGYNTDGFLGFKSSRSLAFHAGIDGYIFSELSYKILAGHQQGWGTGYLPFTHITHEFSALAEINYRPEKIKGWTFRLSGAFDKGSLFGDNWGIQIGIRKEGLLFSTKK</sequence>